<dbReference type="InterPro" id="IPR029063">
    <property type="entry name" value="SAM-dependent_MTases_sf"/>
</dbReference>
<keyword evidence="2" id="KW-0489">Methyltransferase</keyword>
<protein>
    <submittedName>
        <fullName evidence="2">Putative methyltransferase</fullName>
    </submittedName>
</protein>
<feature type="domain" description="Methyltransferase type 11" evidence="1">
    <location>
        <begin position="43"/>
        <end position="137"/>
    </location>
</feature>
<accession>U3BFI6</accession>
<gene>
    <name evidence="2" type="ORF">VPR01S_13_01340</name>
</gene>
<dbReference type="AlphaFoldDB" id="U3BFI6"/>
<reference evidence="2 3" key="1">
    <citation type="submission" date="2013-09" db="EMBL/GenBank/DDBJ databases">
        <title>Whole genome shotgun sequence of Vibrio proteolyticus NBRC 13287.</title>
        <authorList>
            <person name="Isaki S."/>
            <person name="Hosoyama A."/>
            <person name="Numata M."/>
            <person name="Hashimoto M."/>
            <person name="Hosoyama Y."/>
            <person name="Tsuchikane K."/>
            <person name="Noguchi M."/>
            <person name="Hirakata S."/>
            <person name="Ichikawa N."/>
            <person name="Ohji S."/>
            <person name="Yamazoe A."/>
            <person name="Fujita N."/>
        </authorList>
    </citation>
    <scope>NUCLEOTIDE SEQUENCE [LARGE SCALE GENOMIC DNA]</scope>
    <source>
        <strain evidence="2 3">NBRC 13287</strain>
    </source>
</reference>
<keyword evidence="2" id="KW-0808">Transferase</keyword>
<evidence type="ECO:0000259" key="1">
    <source>
        <dbReference type="Pfam" id="PF08241"/>
    </source>
</evidence>
<name>U3BFI6_VIBPR</name>
<dbReference type="GO" id="GO:0008757">
    <property type="term" value="F:S-adenosylmethionine-dependent methyltransferase activity"/>
    <property type="evidence" value="ECO:0007669"/>
    <property type="project" value="InterPro"/>
</dbReference>
<dbReference type="GO" id="GO:0032259">
    <property type="term" value="P:methylation"/>
    <property type="evidence" value="ECO:0007669"/>
    <property type="project" value="UniProtKB-KW"/>
</dbReference>
<dbReference type="Proteomes" id="UP000016570">
    <property type="component" value="Unassembled WGS sequence"/>
</dbReference>
<dbReference type="eggNOG" id="COG2226">
    <property type="taxonomic scope" value="Bacteria"/>
</dbReference>
<dbReference type="STRING" id="1219065.VPR01S_13_01340"/>
<proteinExistence type="predicted"/>
<evidence type="ECO:0000313" key="2">
    <source>
        <dbReference type="EMBL" id="GAD68469.1"/>
    </source>
</evidence>
<evidence type="ECO:0000313" key="3">
    <source>
        <dbReference type="Proteomes" id="UP000016570"/>
    </source>
</evidence>
<dbReference type="RefSeq" id="WP_021706439.1">
    <property type="nucleotide sequence ID" value="NZ_BATJ01000013.1"/>
</dbReference>
<dbReference type="CDD" id="cd02440">
    <property type="entry name" value="AdoMet_MTases"/>
    <property type="match status" value="1"/>
</dbReference>
<dbReference type="SUPFAM" id="SSF53335">
    <property type="entry name" value="S-adenosyl-L-methionine-dependent methyltransferases"/>
    <property type="match status" value="1"/>
</dbReference>
<comment type="caution">
    <text evidence="2">The sequence shown here is derived from an EMBL/GenBank/DDBJ whole genome shotgun (WGS) entry which is preliminary data.</text>
</comment>
<keyword evidence="3" id="KW-1185">Reference proteome</keyword>
<sequence length="207" mass="23710">MSHNHWEQFSRNFEAKNNYVVGEDNVRRIKQRLSAISSVGKLLELGCGNGTYTECFVDQATSVTATDLSDAMLAVTAQRFENEPKVHVEKANCFFLPYKDDTFDTVFMANLLHVIPNQERALMEVRRVLKPAGRLYILSYTQHEMSLWERCKLRFRYTLAYRTKPRHAIVLTPSLTESFCRAAGFNEVQCQMLGSKVKAVFAQVVTT</sequence>
<dbReference type="InterPro" id="IPR013216">
    <property type="entry name" value="Methyltransf_11"/>
</dbReference>
<dbReference type="Gene3D" id="3.40.50.150">
    <property type="entry name" value="Vaccinia Virus protein VP39"/>
    <property type="match status" value="1"/>
</dbReference>
<dbReference type="EMBL" id="BATJ01000013">
    <property type="protein sequence ID" value="GAD68469.1"/>
    <property type="molecule type" value="Genomic_DNA"/>
</dbReference>
<dbReference type="InterPro" id="IPR050508">
    <property type="entry name" value="Methyltransf_Superfamily"/>
</dbReference>
<organism evidence="2 3">
    <name type="scientific">Vibrio proteolyticus NBRC 13287</name>
    <dbReference type="NCBI Taxonomy" id="1219065"/>
    <lineage>
        <taxon>Bacteria</taxon>
        <taxon>Pseudomonadati</taxon>
        <taxon>Pseudomonadota</taxon>
        <taxon>Gammaproteobacteria</taxon>
        <taxon>Vibrionales</taxon>
        <taxon>Vibrionaceae</taxon>
        <taxon>Vibrio</taxon>
    </lineage>
</organism>
<dbReference type="Pfam" id="PF08241">
    <property type="entry name" value="Methyltransf_11"/>
    <property type="match status" value="1"/>
</dbReference>
<dbReference type="PANTHER" id="PTHR42912">
    <property type="entry name" value="METHYLTRANSFERASE"/>
    <property type="match status" value="1"/>
</dbReference>